<dbReference type="PRINTS" id="PR01576">
    <property type="entry name" value="PDEFORMYLASE"/>
</dbReference>
<proteinExistence type="inferred from homology"/>
<comment type="similarity">
    <text evidence="1 2">Belongs to the polypeptide deformylase family.</text>
</comment>
<keyword evidence="2" id="KW-0479">Metal-binding</keyword>
<dbReference type="GO" id="GO:0046872">
    <property type="term" value="F:metal ion binding"/>
    <property type="evidence" value="ECO:0007669"/>
    <property type="project" value="UniProtKB-KW"/>
</dbReference>
<dbReference type="InterPro" id="IPR036821">
    <property type="entry name" value="Peptide_deformylase_sf"/>
</dbReference>
<name>A0A6P1MFT0_9BACT</name>
<protein>
    <recommendedName>
        <fullName evidence="2">Peptide deformylase</fullName>
        <shortName evidence="2">PDF</shortName>
        <ecNumber evidence="2">3.5.1.88</ecNumber>
    </recommendedName>
    <alternativeName>
        <fullName evidence="2">Polypeptide deformylase</fullName>
    </alternativeName>
</protein>
<keyword evidence="4" id="KW-1185">Reference proteome</keyword>
<dbReference type="AlphaFoldDB" id="A0A6P1MFT0"/>
<evidence type="ECO:0000313" key="3">
    <source>
        <dbReference type="EMBL" id="QHI70466.1"/>
    </source>
</evidence>
<dbReference type="PANTHER" id="PTHR10458">
    <property type="entry name" value="PEPTIDE DEFORMYLASE"/>
    <property type="match status" value="1"/>
</dbReference>
<comment type="function">
    <text evidence="2">Removes the formyl group from the N-terminal Met of newly synthesized proteins. Requires at least a dipeptide for an efficient rate of reaction. N-terminal L-methionine is a prerequisite for activity but the enzyme has broad specificity at other positions.</text>
</comment>
<evidence type="ECO:0000256" key="1">
    <source>
        <dbReference type="ARBA" id="ARBA00010759"/>
    </source>
</evidence>
<dbReference type="PIRSF" id="PIRSF004749">
    <property type="entry name" value="Pep_def"/>
    <property type="match status" value="1"/>
</dbReference>
<feature type="active site" evidence="2">
    <location>
        <position position="147"/>
    </location>
</feature>
<dbReference type="CDD" id="cd00487">
    <property type="entry name" value="Pep_deformylase"/>
    <property type="match status" value="1"/>
</dbReference>
<dbReference type="RefSeq" id="WP_160629643.1">
    <property type="nucleotide sequence ID" value="NZ_CP047593.1"/>
</dbReference>
<dbReference type="NCBIfam" id="NF001159">
    <property type="entry name" value="PRK00150.1-3"/>
    <property type="match status" value="1"/>
</dbReference>
<accession>A0A6P1MFT0</accession>
<comment type="catalytic activity">
    <reaction evidence="2">
        <text>N-terminal N-formyl-L-methionyl-[peptide] + H2O = N-terminal L-methionyl-[peptide] + formate</text>
        <dbReference type="Rhea" id="RHEA:24420"/>
        <dbReference type="Rhea" id="RHEA-COMP:10639"/>
        <dbReference type="Rhea" id="RHEA-COMP:10640"/>
        <dbReference type="ChEBI" id="CHEBI:15377"/>
        <dbReference type="ChEBI" id="CHEBI:15740"/>
        <dbReference type="ChEBI" id="CHEBI:49298"/>
        <dbReference type="ChEBI" id="CHEBI:64731"/>
        <dbReference type="EC" id="3.5.1.88"/>
    </reaction>
</comment>
<keyword evidence="2" id="KW-0408">Iron</keyword>
<dbReference type="HAMAP" id="MF_00163">
    <property type="entry name" value="Pep_deformylase"/>
    <property type="match status" value="1"/>
</dbReference>
<dbReference type="EC" id="3.5.1.88" evidence="2"/>
<dbReference type="Pfam" id="PF01327">
    <property type="entry name" value="Pep_deformylase"/>
    <property type="match status" value="1"/>
</dbReference>
<dbReference type="SUPFAM" id="SSF56420">
    <property type="entry name" value="Peptide deformylase"/>
    <property type="match status" value="1"/>
</dbReference>
<gene>
    <name evidence="2 3" type="primary">def</name>
    <name evidence="3" type="ORF">GT409_13800</name>
</gene>
<dbReference type="KEGG" id="taer:GT409_13800"/>
<sequence length="183" mass="20010">MANPITTYGNPILRKKAEPVAEVTDDLRKLADRMFGLMYSADGIGLAAEQIGRTEALFILDIPARADQDKEGLPLNPGVKMPLVIFNPEVIGASEETDVMDEGCLSFPGIQVSVTRPKEVVLRYLDRDGNEQTLNAKGLLARAIQHENDHLNGVLLVDHMTPVEKILKAGKLKTLVKQNKGAK</sequence>
<feature type="binding site" evidence="2">
    <location>
        <position position="104"/>
    </location>
    <ligand>
        <name>Fe cation</name>
        <dbReference type="ChEBI" id="CHEBI:24875"/>
    </ligand>
</feature>
<dbReference type="GO" id="GO:0006412">
    <property type="term" value="P:translation"/>
    <property type="evidence" value="ECO:0007669"/>
    <property type="project" value="UniProtKB-UniRule"/>
</dbReference>
<keyword evidence="2 3" id="KW-0378">Hydrolase</keyword>
<organism evidence="3 4">
    <name type="scientific">Tichowtungia aerotolerans</name>
    <dbReference type="NCBI Taxonomy" id="2697043"/>
    <lineage>
        <taxon>Bacteria</taxon>
        <taxon>Pseudomonadati</taxon>
        <taxon>Kiritimatiellota</taxon>
        <taxon>Tichowtungiia</taxon>
        <taxon>Tichowtungiales</taxon>
        <taxon>Tichowtungiaceae</taxon>
        <taxon>Tichowtungia</taxon>
    </lineage>
</organism>
<dbReference type="EMBL" id="CP047593">
    <property type="protein sequence ID" value="QHI70466.1"/>
    <property type="molecule type" value="Genomic_DNA"/>
</dbReference>
<reference evidence="3 4" key="1">
    <citation type="submission" date="2020-01" db="EMBL/GenBank/DDBJ databases">
        <title>Ponticoccus aerotolerans gen. nov., sp. nov., an anaerobic bacterium and proposal of Ponticoccusceae fam. nov., Ponticoccusles ord. nov. and Ponticoccuse classis nov. in the phylum Kiritimatiellaeota.</title>
        <authorList>
            <person name="Zhou L.Y."/>
            <person name="Du Z.J."/>
        </authorList>
    </citation>
    <scope>NUCLEOTIDE SEQUENCE [LARGE SCALE GENOMIC DNA]</scope>
    <source>
        <strain evidence="3 4">S-5007</strain>
    </source>
</reference>
<feature type="binding site" evidence="2">
    <location>
        <position position="150"/>
    </location>
    <ligand>
        <name>Fe cation</name>
        <dbReference type="ChEBI" id="CHEBI:24875"/>
    </ligand>
</feature>
<comment type="cofactor">
    <cofactor evidence="2">
        <name>Fe(2+)</name>
        <dbReference type="ChEBI" id="CHEBI:29033"/>
    </cofactor>
    <text evidence="2">Binds 1 Fe(2+) ion.</text>
</comment>
<dbReference type="GO" id="GO:0042586">
    <property type="term" value="F:peptide deformylase activity"/>
    <property type="evidence" value="ECO:0007669"/>
    <property type="project" value="UniProtKB-UniRule"/>
</dbReference>
<dbReference type="Proteomes" id="UP000464954">
    <property type="component" value="Chromosome"/>
</dbReference>
<dbReference type="InterPro" id="IPR023635">
    <property type="entry name" value="Peptide_deformylase"/>
</dbReference>
<dbReference type="PANTHER" id="PTHR10458:SF22">
    <property type="entry name" value="PEPTIDE DEFORMYLASE"/>
    <property type="match status" value="1"/>
</dbReference>
<dbReference type="Gene3D" id="3.90.45.10">
    <property type="entry name" value="Peptide deformylase"/>
    <property type="match status" value="1"/>
</dbReference>
<feature type="binding site" evidence="2">
    <location>
        <position position="146"/>
    </location>
    <ligand>
        <name>Fe cation</name>
        <dbReference type="ChEBI" id="CHEBI:24875"/>
    </ligand>
</feature>
<evidence type="ECO:0000256" key="2">
    <source>
        <dbReference type="HAMAP-Rule" id="MF_00163"/>
    </source>
</evidence>
<keyword evidence="2" id="KW-0648">Protein biosynthesis</keyword>
<dbReference type="NCBIfam" id="TIGR00079">
    <property type="entry name" value="pept_deformyl"/>
    <property type="match status" value="1"/>
</dbReference>
<evidence type="ECO:0000313" key="4">
    <source>
        <dbReference type="Proteomes" id="UP000464954"/>
    </source>
</evidence>